<reference evidence="1 2" key="1">
    <citation type="submission" date="2020-04" db="EMBL/GenBank/DDBJ databases">
        <title>Ramlibacter sp. G-1-2-2 isolated from soil.</title>
        <authorList>
            <person name="Dahal R.H."/>
        </authorList>
    </citation>
    <scope>NUCLEOTIDE SEQUENCE [LARGE SCALE GENOMIC DNA]</scope>
    <source>
        <strain evidence="1 2">G-1-2-2</strain>
    </source>
</reference>
<evidence type="ECO:0000313" key="1">
    <source>
        <dbReference type="EMBL" id="NML47496.1"/>
    </source>
</evidence>
<proteinExistence type="predicted"/>
<sequence length="83" mass="8645">MSSNATAPQAFLLLRKINGQVVTTVGPASDIEDTFDAMGYEYLGSLIDANLPGPLQGAPRFAGLAGPRLEGEALLYVAFGTTD</sequence>
<protein>
    <submittedName>
        <fullName evidence="1">Uncharacterized protein</fullName>
    </submittedName>
</protein>
<accession>A0A848H936</accession>
<name>A0A848H936_9BURK</name>
<gene>
    <name evidence="1" type="ORF">HHL11_27345</name>
</gene>
<dbReference type="RefSeq" id="WP_169421771.1">
    <property type="nucleotide sequence ID" value="NZ_JABBFX010000003.1"/>
</dbReference>
<dbReference type="Proteomes" id="UP000541185">
    <property type="component" value="Unassembled WGS sequence"/>
</dbReference>
<comment type="caution">
    <text evidence="1">The sequence shown here is derived from an EMBL/GenBank/DDBJ whole genome shotgun (WGS) entry which is preliminary data.</text>
</comment>
<dbReference type="EMBL" id="JABBFX010000003">
    <property type="protein sequence ID" value="NML47496.1"/>
    <property type="molecule type" value="Genomic_DNA"/>
</dbReference>
<keyword evidence="2" id="KW-1185">Reference proteome</keyword>
<dbReference type="AlphaFoldDB" id="A0A848H936"/>
<evidence type="ECO:0000313" key="2">
    <source>
        <dbReference type="Proteomes" id="UP000541185"/>
    </source>
</evidence>
<organism evidence="1 2">
    <name type="scientific">Ramlibacter agri</name>
    <dbReference type="NCBI Taxonomy" id="2728837"/>
    <lineage>
        <taxon>Bacteria</taxon>
        <taxon>Pseudomonadati</taxon>
        <taxon>Pseudomonadota</taxon>
        <taxon>Betaproteobacteria</taxon>
        <taxon>Burkholderiales</taxon>
        <taxon>Comamonadaceae</taxon>
        <taxon>Ramlibacter</taxon>
    </lineage>
</organism>